<sequence length="719" mass="75972">MTNTGSESRVGSQFGPYQLVRLIGRGGMGEVYEAEDTRKHRVVALKLISTQYSNNPVFRARMQREADTAGRLTEPHIVPIHDYGEIEGHFYVEMRLIDGVSLRSMLTQFGPLTPARAVAIVRQIAAALDAAHASGVTHRDVKPENILIAANDFAYLVDFGIARAAHDPNLTQSGMAVGTYSYMAPERFTGDEVTYKADIYALACVLGECLTGAPPYRADSVERLIASHLMEPIPRPSVLRPGRVPEALDQVIAKGMAKNPNQRYMTAGDLAEAAHDALTAPEQRQEASILRQGDNQTLIAPVVDPSLNPGWANSNASAPQQYSAPHQQYSDPATMRAPVVPPMHTGDETMAGPLPSNTGGWRERPPQNSDQYTQAAPAAAPTAWAGSQPGVGSGPGFGGPPPYQQPSQPHPLTTPPPQSTPPQQGKSRKGLLIGALAAVVLLVIAAVTGFLIFGGEDKKDSGPTEAGGVQVLPFNGLNFRFAPGGVAVDGNGVVYVTNQTMYGRVVALPEGSSSPTVKPFNGLYEPQGIAVDGAGKIYVSDFNNRVVSLSAGSNNQVVLPFDGLNYPEGVAVDAQGNVYVADRGNNRVLKLAAGSNQQTEVPFQGLKNPDGVAIDSDGNIYATDTDNNRVLKLDAGTSNQTVLPFSGISAPWGITVDGAGAVYVTEHDNNVVAKLPAGATASVELPFTGLNTPLSVAVDKKGNVYVADRGNGRVLRLAQ</sequence>
<evidence type="ECO:0000256" key="6">
    <source>
        <dbReference type="ARBA" id="ARBA00022692"/>
    </source>
</evidence>
<dbReference type="GO" id="GO:0080090">
    <property type="term" value="P:regulation of primary metabolic process"/>
    <property type="evidence" value="ECO:0007669"/>
    <property type="project" value="UniProtKB-ARBA"/>
</dbReference>
<dbReference type="GO" id="GO:0005524">
    <property type="term" value="F:ATP binding"/>
    <property type="evidence" value="ECO:0007669"/>
    <property type="project" value="UniProtKB-UniRule"/>
</dbReference>
<evidence type="ECO:0000256" key="13">
    <source>
        <dbReference type="PROSITE-ProRule" id="PRU00504"/>
    </source>
</evidence>
<dbReference type="EMBL" id="LZKQ01000296">
    <property type="protein sequence ID" value="OBI75414.1"/>
    <property type="molecule type" value="Genomic_DNA"/>
</dbReference>
<dbReference type="InterPro" id="IPR017441">
    <property type="entry name" value="Protein_kinase_ATP_BS"/>
</dbReference>
<dbReference type="RefSeq" id="WP_065123222.1">
    <property type="nucleotide sequence ID" value="NZ_LZKQ01000296.1"/>
</dbReference>
<dbReference type="InterPro" id="IPR000719">
    <property type="entry name" value="Prot_kinase_dom"/>
</dbReference>
<keyword evidence="11 16" id="KW-1133">Transmembrane helix</keyword>
<proteinExistence type="predicted"/>
<dbReference type="eggNOG" id="COG0515">
    <property type="taxonomic scope" value="Bacteria"/>
</dbReference>
<evidence type="ECO:0000256" key="10">
    <source>
        <dbReference type="ARBA" id="ARBA00022840"/>
    </source>
</evidence>
<comment type="caution">
    <text evidence="18">The sequence shown here is derived from an EMBL/GenBank/DDBJ whole genome shotgun (WGS) entry which is preliminary data.</text>
</comment>
<keyword evidence="3" id="KW-1003">Cell membrane</keyword>
<dbReference type="AlphaFoldDB" id="A0A1A3BK47"/>
<dbReference type="GO" id="GO:0005886">
    <property type="term" value="C:plasma membrane"/>
    <property type="evidence" value="ECO:0007669"/>
    <property type="project" value="UniProtKB-SubCell"/>
</dbReference>
<dbReference type="InterPro" id="IPR008271">
    <property type="entry name" value="Ser/Thr_kinase_AS"/>
</dbReference>
<keyword evidence="9 18" id="KW-0418">Kinase</keyword>
<evidence type="ECO:0000256" key="1">
    <source>
        <dbReference type="ARBA" id="ARBA00004162"/>
    </source>
</evidence>
<dbReference type="InterPro" id="IPR035016">
    <property type="entry name" value="NHL_PKND"/>
</dbReference>
<dbReference type="PROSITE" id="PS50011">
    <property type="entry name" value="PROTEIN_KINASE_DOM"/>
    <property type="match status" value="1"/>
</dbReference>
<dbReference type="Gene3D" id="3.30.200.20">
    <property type="entry name" value="Phosphorylase Kinase, domain 1"/>
    <property type="match status" value="1"/>
</dbReference>
<keyword evidence="8 14" id="KW-0547">Nucleotide-binding</keyword>
<dbReference type="SMART" id="SM00220">
    <property type="entry name" value="S_TKc"/>
    <property type="match status" value="1"/>
</dbReference>
<dbReference type="Pfam" id="PF00069">
    <property type="entry name" value="Pkinase"/>
    <property type="match status" value="1"/>
</dbReference>
<name>A0A1A3BK47_MYCAS</name>
<evidence type="ECO:0000256" key="15">
    <source>
        <dbReference type="SAM" id="MobiDB-lite"/>
    </source>
</evidence>
<dbReference type="PANTHER" id="PTHR43289:SF6">
    <property type="entry name" value="SERINE_THREONINE-PROTEIN KINASE NEKL-3"/>
    <property type="match status" value="1"/>
</dbReference>
<evidence type="ECO:0000256" key="14">
    <source>
        <dbReference type="PROSITE-ProRule" id="PRU10141"/>
    </source>
</evidence>
<keyword evidence="7" id="KW-0677">Repeat</keyword>
<keyword evidence="6 16" id="KW-0812">Transmembrane</keyword>
<feature type="binding site" evidence="14">
    <location>
        <position position="46"/>
    </location>
    <ligand>
        <name>ATP</name>
        <dbReference type="ChEBI" id="CHEBI:30616"/>
    </ligand>
</feature>
<evidence type="ECO:0000256" key="4">
    <source>
        <dbReference type="ARBA" id="ARBA00022527"/>
    </source>
</evidence>
<dbReference type="STRING" id="1790.A5645_11030"/>
<protein>
    <recommendedName>
        <fullName evidence="2">non-specific serine/threonine protein kinase</fullName>
        <ecNumber evidence="2">2.7.11.1</ecNumber>
    </recommendedName>
</protein>
<dbReference type="EC" id="2.7.11.1" evidence="2"/>
<dbReference type="CDD" id="cd14952">
    <property type="entry name" value="NHL_PKND_like"/>
    <property type="match status" value="1"/>
</dbReference>
<comment type="subcellular location">
    <subcellularLocation>
        <location evidence="1">Cell membrane</location>
        <topology evidence="1">Single-pass membrane protein</topology>
    </subcellularLocation>
</comment>
<evidence type="ECO:0000256" key="3">
    <source>
        <dbReference type="ARBA" id="ARBA00022475"/>
    </source>
</evidence>
<dbReference type="InterPro" id="IPR001258">
    <property type="entry name" value="NHL_repeat"/>
</dbReference>
<evidence type="ECO:0000256" key="5">
    <source>
        <dbReference type="ARBA" id="ARBA00022679"/>
    </source>
</evidence>
<gene>
    <name evidence="18" type="ORF">A9X01_04805</name>
</gene>
<dbReference type="SUPFAM" id="SSF56112">
    <property type="entry name" value="Protein kinase-like (PK-like)"/>
    <property type="match status" value="1"/>
</dbReference>
<keyword evidence="12 16" id="KW-0472">Membrane</keyword>
<evidence type="ECO:0000313" key="19">
    <source>
        <dbReference type="Proteomes" id="UP000093795"/>
    </source>
</evidence>
<evidence type="ECO:0000256" key="7">
    <source>
        <dbReference type="ARBA" id="ARBA00022737"/>
    </source>
</evidence>
<feature type="domain" description="Protein kinase" evidence="17">
    <location>
        <begin position="17"/>
        <end position="278"/>
    </location>
</feature>
<accession>A0A1A3BK47</accession>
<dbReference type="InterPro" id="IPR011009">
    <property type="entry name" value="Kinase-like_dom_sf"/>
</dbReference>
<dbReference type="OrthoDB" id="9762169at2"/>
<feature type="region of interest" description="Disordered" evidence="15">
    <location>
        <begin position="310"/>
        <end position="427"/>
    </location>
</feature>
<dbReference type="FunFam" id="1.10.510.10:FF:000021">
    <property type="entry name" value="Serine/threonine protein kinase"/>
    <property type="match status" value="1"/>
</dbReference>
<evidence type="ECO:0000256" key="16">
    <source>
        <dbReference type="SAM" id="Phobius"/>
    </source>
</evidence>
<dbReference type="PROSITE" id="PS00108">
    <property type="entry name" value="PROTEIN_KINASE_ST"/>
    <property type="match status" value="1"/>
</dbReference>
<feature type="compositionally biased region" description="Pro residues" evidence="15">
    <location>
        <begin position="398"/>
        <end position="420"/>
    </location>
</feature>
<evidence type="ECO:0000256" key="11">
    <source>
        <dbReference type="ARBA" id="ARBA00022989"/>
    </source>
</evidence>
<dbReference type="Proteomes" id="UP000093795">
    <property type="component" value="Unassembled WGS sequence"/>
</dbReference>
<evidence type="ECO:0000256" key="8">
    <source>
        <dbReference type="ARBA" id="ARBA00022741"/>
    </source>
</evidence>
<dbReference type="Gene3D" id="2.120.10.30">
    <property type="entry name" value="TolB, C-terminal domain"/>
    <property type="match status" value="1"/>
</dbReference>
<evidence type="ECO:0000256" key="9">
    <source>
        <dbReference type="ARBA" id="ARBA00022777"/>
    </source>
</evidence>
<evidence type="ECO:0000256" key="12">
    <source>
        <dbReference type="ARBA" id="ARBA00023136"/>
    </source>
</evidence>
<evidence type="ECO:0000256" key="2">
    <source>
        <dbReference type="ARBA" id="ARBA00012513"/>
    </source>
</evidence>
<dbReference type="PANTHER" id="PTHR43289">
    <property type="entry name" value="MITOGEN-ACTIVATED PROTEIN KINASE KINASE KINASE 20-RELATED"/>
    <property type="match status" value="1"/>
</dbReference>
<dbReference type="PROSITE" id="PS00107">
    <property type="entry name" value="PROTEIN_KINASE_ATP"/>
    <property type="match status" value="1"/>
</dbReference>
<keyword evidence="4 18" id="KW-0723">Serine/threonine-protein kinase</keyword>
<dbReference type="InterPro" id="IPR011042">
    <property type="entry name" value="6-blade_b-propeller_TolB-like"/>
</dbReference>
<dbReference type="Gene3D" id="1.10.510.10">
    <property type="entry name" value="Transferase(Phosphotransferase) domain 1"/>
    <property type="match status" value="1"/>
</dbReference>
<feature type="transmembrane region" description="Helical" evidence="16">
    <location>
        <begin position="431"/>
        <end position="453"/>
    </location>
</feature>
<dbReference type="Pfam" id="PF01436">
    <property type="entry name" value="NHL"/>
    <property type="match status" value="3"/>
</dbReference>
<dbReference type="GO" id="GO:0004674">
    <property type="term" value="F:protein serine/threonine kinase activity"/>
    <property type="evidence" value="ECO:0007669"/>
    <property type="project" value="UniProtKB-KW"/>
</dbReference>
<feature type="compositionally biased region" description="Polar residues" evidence="15">
    <location>
        <begin position="311"/>
        <end position="331"/>
    </location>
</feature>
<reference evidence="18 19" key="1">
    <citation type="submission" date="2016-06" db="EMBL/GenBank/DDBJ databases">
        <authorList>
            <person name="Kjaerup R.B."/>
            <person name="Dalgaard T.S."/>
            <person name="Juul-Madsen H.R."/>
        </authorList>
    </citation>
    <scope>NUCLEOTIDE SEQUENCE [LARGE SCALE GENOMIC DNA]</scope>
    <source>
        <strain evidence="18 19">1081914.2</strain>
    </source>
</reference>
<dbReference type="eggNOG" id="COG3391">
    <property type="taxonomic scope" value="Bacteria"/>
</dbReference>
<keyword evidence="5" id="KW-0808">Transferase</keyword>
<evidence type="ECO:0000313" key="18">
    <source>
        <dbReference type="EMBL" id="OBI75414.1"/>
    </source>
</evidence>
<feature type="repeat" description="NHL" evidence="13">
    <location>
        <begin position="684"/>
        <end position="719"/>
    </location>
</feature>
<evidence type="ECO:0000259" key="17">
    <source>
        <dbReference type="PROSITE" id="PS50011"/>
    </source>
</evidence>
<keyword evidence="10 14" id="KW-0067">ATP-binding</keyword>
<dbReference type="PROSITE" id="PS51125">
    <property type="entry name" value="NHL"/>
    <property type="match status" value="3"/>
</dbReference>
<feature type="compositionally biased region" description="Low complexity" evidence="15">
    <location>
        <begin position="375"/>
        <end position="388"/>
    </location>
</feature>
<feature type="repeat" description="NHL" evidence="13">
    <location>
        <begin position="553"/>
        <end position="594"/>
    </location>
</feature>
<dbReference type="SUPFAM" id="SSF101898">
    <property type="entry name" value="NHL repeat"/>
    <property type="match status" value="1"/>
</dbReference>
<dbReference type="CDD" id="cd14014">
    <property type="entry name" value="STKc_PknB_like"/>
    <property type="match status" value="1"/>
</dbReference>
<dbReference type="FunFam" id="3.30.200.20:FF:000348">
    <property type="entry name" value="Serine/threonine protein kinase"/>
    <property type="match status" value="1"/>
</dbReference>
<organism evidence="18 19">
    <name type="scientific">Mycobacterium asiaticum</name>
    <dbReference type="NCBI Taxonomy" id="1790"/>
    <lineage>
        <taxon>Bacteria</taxon>
        <taxon>Bacillati</taxon>
        <taxon>Actinomycetota</taxon>
        <taxon>Actinomycetes</taxon>
        <taxon>Mycobacteriales</taxon>
        <taxon>Mycobacteriaceae</taxon>
        <taxon>Mycobacterium</taxon>
    </lineage>
</organism>
<feature type="repeat" description="NHL" evidence="13">
    <location>
        <begin position="595"/>
        <end position="636"/>
    </location>
</feature>